<evidence type="ECO:0000313" key="4">
    <source>
        <dbReference type="EMBL" id="GCD18744.1"/>
    </source>
</evidence>
<evidence type="ECO:0008006" key="6">
    <source>
        <dbReference type="Google" id="ProtNLM"/>
    </source>
</evidence>
<dbReference type="InterPro" id="IPR036637">
    <property type="entry name" value="Phosphohistidine_dom_sf"/>
</dbReference>
<dbReference type="SUPFAM" id="SSF52009">
    <property type="entry name" value="Phosphohistidine domain"/>
    <property type="match status" value="1"/>
</dbReference>
<dbReference type="PANTHER" id="PTHR43615:SF1">
    <property type="entry name" value="PPDK_N DOMAIN-CONTAINING PROTEIN"/>
    <property type="match status" value="1"/>
</dbReference>
<dbReference type="GO" id="GO:0016301">
    <property type="term" value="F:kinase activity"/>
    <property type="evidence" value="ECO:0007669"/>
    <property type="project" value="InterPro"/>
</dbReference>
<gene>
    <name evidence="4" type="ORF">CTKZ_03060</name>
</gene>
<reference evidence="4 5" key="1">
    <citation type="submission" date="2018-11" db="EMBL/GenBank/DDBJ databases">
        <title>Draft genome sequence of Cellulomonas takizawaensis strain TKZ-21.</title>
        <authorList>
            <person name="Yamamura H."/>
            <person name="Hayashi T."/>
            <person name="Hamada M."/>
            <person name="Serisawa Y."/>
            <person name="Matsuyama K."/>
            <person name="Nakagawa Y."/>
            <person name="Otoguro M."/>
            <person name="Yanagida F."/>
            <person name="Hayakawa M."/>
        </authorList>
    </citation>
    <scope>NUCLEOTIDE SEQUENCE [LARGE SCALE GENOMIC DNA]</scope>
    <source>
        <strain evidence="4 5">TKZ-21</strain>
    </source>
</reference>
<dbReference type="SUPFAM" id="SSF56059">
    <property type="entry name" value="Glutathione synthetase ATP-binding domain-like"/>
    <property type="match status" value="1"/>
</dbReference>
<dbReference type="PANTHER" id="PTHR43615">
    <property type="entry name" value="PHOSPHOENOLPYRUVATE SYNTHASE-RELATED"/>
    <property type="match status" value="1"/>
</dbReference>
<sequence>MLVPLTDASARTCGGKAGALGDLLRAGLPVPDGWAVPLDVYRSAVRDASSASETRRNGPAAIADRPVPADVRAALADAVATLGGAPVVVRSSASDEDAHDGAAAGLYTSTLAVRGVDAVVASVRACWVSLHADPAVAYRAARRRDADPAMGVVVQRHVDADVSGVMFTPARPDGPTRIDASWGLGPSVVEGAVNPDAYTVGADGSVDAVTAEKRTRLDRRGDRLVTRVVPAPDRHRRVLDDTDARRLADLGRVVGAALGGAQDVEWAIADGQVWILQARPVTADLPPATPPSPTVRPAAGATVLTGAPGSRGTATGPARVVRDPGDFVHVRRGDVLVCPWTDPGWTPLLRVVGGVVTETGGVLSHAAIVARELGIPAVLGVPDATLLLGDASLVTVDGSAGTVTRAVG</sequence>
<dbReference type="Pfam" id="PF01326">
    <property type="entry name" value="PPDK_N"/>
    <property type="match status" value="1"/>
</dbReference>
<dbReference type="InterPro" id="IPR008279">
    <property type="entry name" value="PEP-util_enz_mobile_dom"/>
</dbReference>
<dbReference type="Pfam" id="PF00391">
    <property type="entry name" value="PEP-utilizers"/>
    <property type="match status" value="1"/>
</dbReference>
<dbReference type="InterPro" id="IPR051549">
    <property type="entry name" value="PEP_Utilizing_Enz"/>
</dbReference>
<evidence type="ECO:0000259" key="3">
    <source>
        <dbReference type="Pfam" id="PF01326"/>
    </source>
</evidence>
<evidence type="ECO:0000313" key="5">
    <source>
        <dbReference type="Proteomes" id="UP000288246"/>
    </source>
</evidence>
<proteinExistence type="predicted"/>
<evidence type="ECO:0000259" key="2">
    <source>
        <dbReference type="Pfam" id="PF00391"/>
    </source>
</evidence>
<evidence type="ECO:0000256" key="1">
    <source>
        <dbReference type="SAM" id="MobiDB-lite"/>
    </source>
</evidence>
<feature type="domain" description="Pyruvate phosphate dikinase AMP/ATP-binding" evidence="3">
    <location>
        <begin position="13"/>
        <end position="283"/>
    </location>
</feature>
<dbReference type="GO" id="GO:0005524">
    <property type="term" value="F:ATP binding"/>
    <property type="evidence" value="ECO:0007669"/>
    <property type="project" value="InterPro"/>
</dbReference>
<dbReference type="InterPro" id="IPR002192">
    <property type="entry name" value="PPDK_AMP/ATP-bd"/>
</dbReference>
<dbReference type="Gene3D" id="3.30.470.20">
    <property type="entry name" value="ATP-grasp fold, B domain"/>
    <property type="match status" value="1"/>
</dbReference>
<dbReference type="Gene3D" id="3.50.30.10">
    <property type="entry name" value="Phosphohistidine domain"/>
    <property type="match status" value="1"/>
</dbReference>
<name>A0A401UVZ1_9CELL</name>
<feature type="region of interest" description="Disordered" evidence="1">
    <location>
        <begin position="290"/>
        <end position="316"/>
    </location>
</feature>
<dbReference type="RefSeq" id="WP_124341299.1">
    <property type="nucleotide sequence ID" value="NZ_BHYL01000026.1"/>
</dbReference>
<accession>A0A401UVZ1</accession>
<feature type="domain" description="PEP-utilising enzyme mobile" evidence="2">
    <location>
        <begin position="331"/>
        <end position="401"/>
    </location>
</feature>
<dbReference type="EMBL" id="BHYL01000026">
    <property type="protein sequence ID" value="GCD18744.1"/>
    <property type="molecule type" value="Genomic_DNA"/>
</dbReference>
<dbReference type="InterPro" id="IPR013815">
    <property type="entry name" value="ATP_grasp_subdomain_1"/>
</dbReference>
<dbReference type="OrthoDB" id="9765468at2"/>
<dbReference type="Gene3D" id="3.30.1490.20">
    <property type="entry name" value="ATP-grasp fold, A domain"/>
    <property type="match status" value="1"/>
</dbReference>
<keyword evidence="5" id="KW-1185">Reference proteome</keyword>
<dbReference type="AlphaFoldDB" id="A0A401UVZ1"/>
<dbReference type="Proteomes" id="UP000288246">
    <property type="component" value="Unassembled WGS sequence"/>
</dbReference>
<protein>
    <recommendedName>
        <fullName evidence="6">Pyruvate, phosphate dikinase</fullName>
    </recommendedName>
</protein>
<organism evidence="4 5">
    <name type="scientific">Cellulomonas algicola</name>
    <dbReference type="NCBI Taxonomy" id="2071633"/>
    <lineage>
        <taxon>Bacteria</taxon>
        <taxon>Bacillati</taxon>
        <taxon>Actinomycetota</taxon>
        <taxon>Actinomycetes</taxon>
        <taxon>Micrococcales</taxon>
        <taxon>Cellulomonadaceae</taxon>
        <taxon>Cellulomonas</taxon>
    </lineage>
</organism>
<comment type="caution">
    <text evidence="4">The sequence shown here is derived from an EMBL/GenBank/DDBJ whole genome shotgun (WGS) entry which is preliminary data.</text>
</comment>